<dbReference type="PIRSF" id="PIRSF005229">
    <property type="entry name" value="AOX"/>
    <property type="match status" value="1"/>
</dbReference>
<feature type="binding site" evidence="16">
    <location>
        <position position="168"/>
    </location>
    <ligand>
        <name>Fe cation</name>
        <dbReference type="ChEBI" id="CHEBI:24875"/>
        <label>2</label>
    </ligand>
</feature>
<comment type="similarity">
    <text evidence="2">Belongs to the alternative oxidase family.</text>
</comment>
<dbReference type="GO" id="GO:0005743">
    <property type="term" value="C:mitochondrial inner membrane"/>
    <property type="evidence" value="ECO:0007669"/>
    <property type="project" value="UniProtKB-SubCell"/>
</dbReference>
<keyword evidence="12 16" id="KW-0408">Iron</keyword>
<organism evidence="18 19">
    <name type="scientific">Tetrahymena thermophila (strain SB210)</name>
    <dbReference type="NCBI Taxonomy" id="312017"/>
    <lineage>
        <taxon>Eukaryota</taxon>
        <taxon>Sar</taxon>
        <taxon>Alveolata</taxon>
        <taxon>Ciliophora</taxon>
        <taxon>Intramacronucleata</taxon>
        <taxon>Oligohymenophorea</taxon>
        <taxon>Hymenostomatida</taxon>
        <taxon>Tetrahymenina</taxon>
        <taxon>Tetrahymenidae</taxon>
        <taxon>Tetrahymena</taxon>
    </lineage>
</organism>
<dbReference type="Proteomes" id="UP000009168">
    <property type="component" value="Unassembled WGS sequence"/>
</dbReference>
<evidence type="ECO:0000256" key="1">
    <source>
        <dbReference type="ARBA" id="ARBA00004273"/>
    </source>
</evidence>
<evidence type="ECO:0000256" key="6">
    <source>
        <dbReference type="ARBA" id="ARBA00022723"/>
    </source>
</evidence>
<evidence type="ECO:0000256" key="10">
    <source>
        <dbReference type="ARBA" id="ARBA00022989"/>
    </source>
</evidence>
<evidence type="ECO:0000256" key="13">
    <source>
        <dbReference type="ARBA" id="ARBA00023128"/>
    </source>
</evidence>
<dbReference type="GO" id="GO:0009916">
    <property type="term" value="F:alternative oxidase activity"/>
    <property type="evidence" value="ECO:0007669"/>
    <property type="project" value="InterPro"/>
</dbReference>
<keyword evidence="3" id="KW-0813">Transport</keyword>
<evidence type="ECO:0000313" key="18">
    <source>
        <dbReference type="EMBL" id="EAS05325.1"/>
    </source>
</evidence>
<evidence type="ECO:0000256" key="2">
    <source>
        <dbReference type="ARBA" id="ARBA00008388"/>
    </source>
</evidence>
<dbReference type="EMBL" id="GG662372">
    <property type="protein sequence ID" value="EAS05325.1"/>
    <property type="molecule type" value="Genomic_DNA"/>
</dbReference>
<keyword evidence="6 16" id="KW-0479">Metal-binding</keyword>
<dbReference type="OMA" id="VHTYTRA"/>
<reference evidence="19" key="1">
    <citation type="journal article" date="2006" name="PLoS Biol.">
        <title>Macronuclear genome sequence of the ciliate Tetrahymena thermophila, a model eukaryote.</title>
        <authorList>
            <person name="Eisen J.A."/>
            <person name="Coyne R.S."/>
            <person name="Wu M."/>
            <person name="Wu D."/>
            <person name="Thiagarajan M."/>
            <person name="Wortman J.R."/>
            <person name="Badger J.H."/>
            <person name="Ren Q."/>
            <person name="Amedeo P."/>
            <person name="Jones K.M."/>
            <person name="Tallon L.J."/>
            <person name="Delcher A.L."/>
            <person name="Salzberg S.L."/>
            <person name="Silva J.C."/>
            <person name="Haas B.J."/>
            <person name="Majoros W.H."/>
            <person name="Farzad M."/>
            <person name="Carlton J.M."/>
            <person name="Smith R.K. Jr."/>
            <person name="Garg J."/>
            <person name="Pearlman R.E."/>
            <person name="Karrer K.M."/>
            <person name="Sun L."/>
            <person name="Manning G."/>
            <person name="Elde N.C."/>
            <person name="Turkewitz A.P."/>
            <person name="Asai D.J."/>
            <person name="Wilkes D.E."/>
            <person name="Wang Y."/>
            <person name="Cai H."/>
            <person name="Collins K."/>
            <person name="Stewart B.A."/>
            <person name="Lee S.R."/>
            <person name="Wilamowska K."/>
            <person name="Weinberg Z."/>
            <person name="Ruzzo W.L."/>
            <person name="Wloga D."/>
            <person name="Gaertig J."/>
            <person name="Frankel J."/>
            <person name="Tsao C.-C."/>
            <person name="Gorovsky M.A."/>
            <person name="Keeling P.J."/>
            <person name="Waller R.F."/>
            <person name="Patron N.J."/>
            <person name="Cherry J.M."/>
            <person name="Stover N.A."/>
            <person name="Krieger C.J."/>
            <person name="del Toro C."/>
            <person name="Ryder H.F."/>
            <person name="Williamson S.C."/>
            <person name="Barbeau R.A."/>
            <person name="Hamilton E.P."/>
            <person name="Orias E."/>
        </authorList>
    </citation>
    <scope>NUCLEOTIDE SEQUENCE [LARGE SCALE GENOMIC DNA]</scope>
    <source>
        <strain evidence="19">SB210</strain>
    </source>
</reference>
<dbReference type="Gene3D" id="1.20.1260.140">
    <property type="entry name" value="Alternative oxidase"/>
    <property type="match status" value="1"/>
</dbReference>
<dbReference type="RefSeq" id="XP_001025570.1">
    <property type="nucleotide sequence ID" value="XM_001025570.3"/>
</dbReference>
<dbReference type="GO" id="GO:0046872">
    <property type="term" value="F:metal ion binding"/>
    <property type="evidence" value="ECO:0007669"/>
    <property type="project" value="UniProtKB-KW"/>
</dbReference>
<evidence type="ECO:0000256" key="5">
    <source>
        <dbReference type="ARBA" id="ARBA00022692"/>
    </source>
</evidence>
<feature type="binding site" evidence="16">
    <location>
        <position position="275"/>
    </location>
    <ligand>
        <name>Fe cation</name>
        <dbReference type="ChEBI" id="CHEBI:24875"/>
        <label>1</label>
    </ligand>
</feature>
<evidence type="ECO:0000256" key="12">
    <source>
        <dbReference type="ARBA" id="ARBA00023004"/>
    </source>
</evidence>
<keyword evidence="10 17" id="KW-1133">Transmembrane helix</keyword>
<feature type="binding site" evidence="16">
    <location>
        <position position="171"/>
    </location>
    <ligand>
        <name>Fe cation</name>
        <dbReference type="ChEBI" id="CHEBI:24875"/>
        <label>1</label>
    </ligand>
</feature>
<dbReference type="Pfam" id="PF01786">
    <property type="entry name" value="AOX"/>
    <property type="match status" value="1"/>
</dbReference>
<protein>
    <submittedName>
        <fullName evidence="18">Alternative oxidase</fullName>
    </submittedName>
</protein>
<sequence length="301" mass="35352">MNFLTKRSANIFRNFAHQKSLFSAIPNYKFGGFQMTPEQKKQELEKKEQILKNGQWTMPHPVWTEQEVKDVAITHLEPANFGDRFANFFIQSLRYGFDIMSGYKKVFPWQEKGAPLTEREWINRILFLETVAGVPGFVAAMHRHLRSLRSMKRDYGWIHTLLEEAENERMHLLTFLEVQKPTFLFRTGVILAQYGYVALFSVLYFFYPRVCHRIVGYLEEEAVKTYTHSIETALKEGSEIHIWLTKPAPKISIDYWKLSPNACLLDVIYAVRKDEEHHRDVNHKLADDYSQKKPNPFPPGH</sequence>
<feature type="binding site" evidence="16">
    <location>
        <position position="278"/>
    </location>
    <ligand>
        <name>Fe cation</name>
        <dbReference type="ChEBI" id="CHEBI:24875"/>
        <label>2</label>
    </ligand>
</feature>
<dbReference type="InParanoid" id="Q24CB3"/>
<evidence type="ECO:0000256" key="14">
    <source>
        <dbReference type="ARBA" id="ARBA00023136"/>
    </source>
</evidence>
<dbReference type="OrthoDB" id="16906at2759"/>
<dbReference type="eggNOG" id="ENOG502QSB5">
    <property type="taxonomic scope" value="Eukaryota"/>
</dbReference>
<keyword evidence="7" id="KW-0999">Mitochondrion inner membrane</keyword>
<evidence type="ECO:0000256" key="7">
    <source>
        <dbReference type="ARBA" id="ARBA00022792"/>
    </source>
</evidence>
<feature type="transmembrane region" description="Helical" evidence="17">
    <location>
        <begin position="183"/>
        <end position="207"/>
    </location>
</feature>
<evidence type="ECO:0000256" key="17">
    <source>
        <dbReference type="SAM" id="Phobius"/>
    </source>
</evidence>
<evidence type="ECO:0000256" key="9">
    <source>
        <dbReference type="ARBA" id="ARBA00022982"/>
    </source>
</evidence>
<dbReference type="CDD" id="cd01053">
    <property type="entry name" value="AOX"/>
    <property type="match status" value="1"/>
</dbReference>
<dbReference type="STRING" id="312017.Q24CB3"/>
<evidence type="ECO:0000256" key="3">
    <source>
        <dbReference type="ARBA" id="ARBA00022448"/>
    </source>
</evidence>
<feature type="binding site" evidence="16">
    <location>
        <position position="219"/>
    </location>
    <ligand>
        <name>Fe cation</name>
        <dbReference type="ChEBI" id="CHEBI:24875"/>
        <label>2</label>
    </ligand>
</feature>
<keyword evidence="11" id="KW-0560">Oxidoreductase</keyword>
<dbReference type="FunFam" id="1.20.1260.140:FF:000002">
    <property type="entry name" value="Alternative oxidase"/>
    <property type="match status" value="1"/>
</dbReference>
<feature type="binding site" evidence="16">
    <location>
        <position position="168"/>
    </location>
    <ligand>
        <name>Fe cation</name>
        <dbReference type="ChEBI" id="CHEBI:24875"/>
        <label>1</label>
    </ligand>
</feature>
<dbReference type="InterPro" id="IPR002680">
    <property type="entry name" value="AOX"/>
</dbReference>
<keyword evidence="8" id="KW-0809">Transit peptide</keyword>
<dbReference type="InterPro" id="IPR038659">
    <property type="entry name" value="AOX_sf"/>
</dbReference>
<evidence type="ECO:0000256" key="4">
    <source>
        <dbReference type="ARBA" id="ARBA00022660"/>
    </source>
</evidence>
<dbReference type="PANTHER" id="PTHR31803:SF3">
    <property type="entry name" value="ALTERNATIVE OXIDASE"/>
    <property type="match status" value="1"/>
</dbReference>
<evidence type="ECO:0000256" key="16">
    <source>
        <dbReference type="PIRSR" id="PIRSR005229-1"/>
    </source>
</evidence>
<keyword evidence="4" id="KW-0679">Respiratory chain</keyword>
<comment type="subcellular location">
    <subcellularLocation>
        <location evidence="1">Mitochondrion inner membrane</location>
    </subcellularLocation>
</comment>
<feature type="binding site" evidence="16">
    <location>
        <position position="275"/>
    </location>
    <ligand>
        <name>Fe cation</name>
        <dbReference type="ChEBI" id="CHEBI:24875"/>
        <label>2</label>
    </ligand>
</feature>
<keyword evidence="14 17" id="KW-0472">Membrane</keyword>
<evidence type="ECO:0000313" key="19">
    <source>
        <dbReference type="Proteomes" id="UP000009168"/>
    </source>
</evidence>
<dbReference type="AlphaFoldDB" id="Q24CB3"/>
<keyword evidence="9" id="KW-0249">Electron transport</keyword>
<comment type="function">
    <text evidence="15">Catalyzes cyanide-resistant oxygen consumption. May increase respiration when the cytochrome respiratory pathway is restricted, or in response to low temperatures.</text>
</comment>
<keyword evidence="19" id="KW-1185">Reference proteome</keyword>
<evidence type="ECO:0000256" key="15">
    <source>
        <dbReference type="ARBA" id="ARBA00025285"/>
    </source>
</evidence>
<feature type="binding site" evidence="16">
    <location>
        <position position="129"/>
    </location>
    <ligand>
        <name>Fe cation</name>
        <dbReference type="ChEBI" id="CHEBI:24875"/>
        <label>1</label>
    </ligand>
</feature>
<evidence type="ECO:0000256" key="11">
    <source>
        <dbReference type="ARBA" id="ARBA00023002"/>
    </source>
</evidence>
<keyword evidence="13" id="KW-0496">Mitochondrion</keyword>
<accession>Q24CB3</accession>
<dbReference type="GeneID" id="7835955"/>
<dbReference type="GO" id="GO:0010230">
    <property type="term" value="P:alternative respiration"/>
    <property type="evidence" value="ECO:0007669"/>
    <property type="project" value="TreeGrafter"/>
</dbReference>
<evidence type="ECO:0000256" key="8">
    <source>
        <dbReference type="ARBA" id="ARBA00022946"/>
    </source>
</evidence>
<dbReference type="PANTHER" id="PTHR31803">
    <property type="entry name" value="ALTERNATIVE OXIDASE"/>
    <property type="match status" value="1"/>
</dbReference>
<keyword evidence="5 17" id="KW-0812">Transmembrane</keyword>
<comment type="cofactor">
    <cofactor evidence="16">
        <name>Fe cation</name>
        <dbReference type="ChEBI" id="CHEBI:24875"/>
    </cofactor>
    <text evidence="16">Binds 2 iron ions per subunit.</text>
</comment>
<dbReference type="HOGENOM" id="CLU_041974_0_0_1"/>
<dbReference type="KEGG" id="tet:TTHERM_00695590"/>
<name>Q24CB3_TETTS</name>
<gene>
    <name evidence="18" type="ORF">TTHERM_00695590</name>
</gene>
<proteinExistence type="inferred from homology"/>